<dbReference type="EMBL" id="LAZR01023125">
    <property type="protein sequence ID" value="KKL79586.1"/>
    <property type="molecule type" value="Genomic_DNA"/>
</dbReference>
<sequence>MSKYVWKFDVVNRPSKEKDGITNAFQDFTLKGTVAGDVIPVGSITKSRGNASYVALNLEGDRVGVFDTRSKAAHALRKFRVGKLAAAVTETTETVTETTETDAGGDGPVEAVEAVRTVALDEGPAVLGITLGEMMGKIQSGEIKTTENDDGAKLVIIEEDLGGEAA</sequence>
<proteinExistence type="predicted"/>
<evidence type="ECO:0000313" key="1">
    <source>
        <dbReference type="EMBL" id="KKL79586.1"/>
    </source>
</evidence>
<comment type="caution">
    <text evidence="1">The sequence shown here is derived from an EMBL/GenBank/DDBJ whole genome shotgun (WGS) entry which is preliminary data.</text>
</comment>
<accession>A0A0F9FM44</accession>
<organism evidence="1">
    <name type="scientific">marine sediment metagenome</name>
    <dbReference type="NCBI Taxonomy" id="412755"/>
    <lineage>
        <taxon>unclassified sequences</taxon>
        <taxon>metagenomes</taxon>
        <taxon>ecological metagenomes</taxon>
    </lineage>
</organism>
<protein>
    <submittedName>
        <fullName evidence="1">Uncharacterized protein</fullName>
    </submittedName>
</protein>
<gene>
    <name evidence="1" type="ORF">LCGC14_2013320</name>
</gene>
<dbReference type="AlphaFoldDB" id="A0A0F9FM44"/>
<reference evidence="1" key="1">
    <citation type="journal article" date="2015" name="Nature">
        <title>Complex archaea that bridge the gap between prokaryotes and eukaryotes.</title>
        <authorList>
            <person name="Spang A."/>
            <person name="Saw J.H."/>
            <person name="Jorgensen S.L."/>
            <person name="Zaremba-Niedzwiedzka K."/>
            <person name="Martijn J."/>
            <person name="Lind A.E."/>
            <person name="van Eijk R."/>
            <person name="Schleper C."/>
            <person name="Guy L."/>
            <person name="Ettema T.J."/>
        </authorList>
    </citation>
    <scope>NUCLEOTIDE SEQUENCE</scope>
</reference>
<name>A0A0F9FM44_9ZZZZ</name>